<feature type="domain" description="CBM6" evidence="3">
    <location>
        <begin position="618"/>
        <end position="737"/>
    </location>
</feature>
<dbReference type="InterPro" id="IPR051923">
    <property type="entry name" value="Glycosyl_Hydrolase_39"/>
</dbReference>
<dbReference type="Pfam" id="PF18962">
    <property type="entry name" value="Por_Secre_tail"/>
    <property type="match status" value="1"/>
</dbReference>
<dbReference type="InterPro" id="IPR026444">
    <property type="entry name" value="Secre_tail"/>
</dbReference>
<dbReference type="InterPro" id="IPR017853">
    <property type="entry name" value="GH"/>
</dbReference>
<evidence type="ECO:0000259" key="3">
    <source>
        <dbReference type="PROSITE" id="PS51175"/>
    </source>
</evidence>
<evidence type="ECO:0000256" key="1">
    <source>
        <dbReference type="ARBA" id="ARBA00022729"/>
    </source>
</evidence>
<dbReference type="RefSeq" id="WP_186636088.1">
    <property type="nucleotide sequence ID" value="NZ_JACOAF010000021.1"/>
</dbReference>
<accession>A0ABR6VS87</accession>
<dbReference type="InterPro" id="IPR006584">
    <property type="entry name" value="Cellulose-bd_IV"/>
</dbReference>
<dbReference type="NCBIfam" id="TIGR04183">
    <property type="entry name" value="Por_Secre_tail"/>
    <property type="match status" value="1"/>
</dbReference>
<name>A0ABR6VS87_9BACT</name>
<dbReference type="Gene3D" id="2.60.120.260">
    <property type="entry name" value="Galactose-binding domain-like"/>
    <property type="match status" value="1"/>
</dbReference>
<dbReference type="CDD" id="cd04080">
    <property type="entry name" value="CBM6_cellulase-like"/>
    <property type="match status" value="1"/>
</dbReference>
<dbReference type="SMART" id="SM00606">
    <property type="entry name" value="CBD_IV"/>
    <property type="match status" value="1"/>
</dbReference>
<protein>
    <submittedName>
        <fullName evidence="4">Carbohydrate-binding protein</fullName>
    </submittedName>
</protein>
<dbReference type="SUPFAM" id="SSF51445">
    <property type="entry name" value="(Trans)glycosidases"/>
    <property type="match status" value="1"/>
</dbReference>
<dbReference type="PROSITE" id="PS51175">
    <property type="entry name" value="CBM6"/>
    <property type="match status" value="1"/>
</dbReference>
<dbReference type="Gene3D" id="3.20.20.80">
    <property type="entry name" value="Glycosidases"/>
    <property type="match status" value="1"/>
</dbReference>
<dbReference type="InterPro" id="IPR008979">
    <property type="entry name" value="Galactose-bd-like_sf"/>
</dbReference>
<comment type="caution">
    <text evidence="4">The sequence shown here is derived from an EMBL/GenBank/DDBJ whole genome shotgun (WGS) entry which is preliminary data.</text>
</comment>
<feature type="chain" id="PRO_5046264500" evidence="2">
    <location>
        <begin position="24"/>
        <end position="844"/>
    </location>
</feature>
<reference evidence="4 5" key="1">
    <citation type="journal article" date="2019" name="Int. J. Syst. Evol. Microbiol.">
        <title>Rufibacter sediminis sp. nov., isolated from freshwater lake sediment.</title>
        <authorList>
            <person name="Qu J.H."/>
            <person name="Zhang L.J."/>
            <person name="Fu Y.H."/>
            <person name="Li H.F."/>
        </authorList>
    </citation>
    <scope>NUCLEOTIDE SEQUENCE [LARGE SCALE GENOMIC DNA]</scope>
    <source>
        <strain evidence="4 5">H-1</strain>
    </source>
</reference>
<dbReference type="InterPro" id="IPR005084">
    <property type="entry name" value="CBM6"/>
</dbReference>
<dbReference type="PANTHER" id="PTHR12631:SF11">
    <property type="entry name" value="GLYCOSIDE HYDROLASE FAMILY 5 DOMAIN-CONTAINING PROTEIN"/>
    <property type="match status" value="1"/>
</dbReference>
<gene>
    <name evidence="4" type="ORF">H7U12_08745</name>
</gene>
<sequence length="844" mass="92460">MKLGLYSSILTLFLFLSSFSIFGQQTTANQSVKPYGAPFGYGANMGAFGNGWNDKTLATVISKAGGNTLRPTLPESFVERWGYSIRLNEFKYYAVDLGMKDITVFLEGPSEAHRDLTTYPGCSNSSKSFKNLYEPIWLADGTVNPNNFYANYVYKLVQTYGPYVKNWEVINEPDLGSATRSNWLTRAPLPAEMSNFRAPFFNYIRMLRITWEVVKKYNPDDFVTPGGIGYSEFLDALMRYTDNPNGGAVSSQYPNKGGAYFDMVSYHVYPAHFLRKWDNTIGGFKYLHNSDYAAAQVVNHKNNLEAVLVKYGYNGTTYPKKHFIVTETNLNRRTVDWRYGSDAMQRNFGIKALVLAQKNNIKQVQIYGVGESINAPAEGTSITSDYSLMGLYENLKRDVYGAEKLSPIGKTFKTTSLLIRDYAYDAGRTAALNLPATVEGGAFVKNGEYVYALWAKNPNDKTETYSQTYSFPAALNLTSVDRYEWDYSLTGKNTQQLPTAITLNTTPSFFKGVTGATTTPTLQGQTITFPVIGSKEYGVAPFTLQATSTSGLAVSFKVISGPATLSGNTLTLTGTGTVTVQALQTGNSTYSAATPVSQSFSVTQPASTPIDAITIPSIRIEAEKYTSMSGVYVESCKDTGGGYDVGRIDANDWMKYSVTVNTAGTYNMSFRTAGTGAGQFEIRNSSGAVLKTVDVAATGGWQTWRTTTTQVALAAGTQTIQIYVKKSGWNFNWIEIGGSTAQAKAATISDGALSSLTENALDQNWTVYPNPTVDKVQVQIGQDVTGQVSVELIDPSGRILKQFSLNKGDEQITQTVTLENLTSGLYFIRLKGNGVNEVKKVIKQ</sequence>
<feature type="signal peptide" evidence="2">
    <location>
        <begin position="1"/>
        <end position="23"/>
    </location>
</feature>
<dbReference type="PANTHER" id="PTHR12631">
    <property type="entry name" value="ALPHA-L-IDURONIDASE"/>
    <property type="match status" value="1"/>
</dbReference>
<dbReference type="EMBL" id="JACOAF010000021">
    <property type="protein sequence ID" value="MBC3539767.1"/>
    <property type="molecule type" value="Genomic_DNA"/>
</dbReference>
<dbReference type="Pfam" id="PF03422">
    <property type="entry name" value="CBM_6"/>
    <property type="match status" value="1"/>
</dbReference>
<keyword evidence="5" id="KW-1185">Reference proteome</keyword>
<proteinExistence type="predicted"/>
<evidence type="ECO:0000313" key="5">
    <source>
        <dbReference type="Proteomes" id="UP000659698"/>
    </source>
</evidence>
<dbReference type="Proteomes" id="UP000659698">
    <property type="component" value="Unassembled WGS sequence"/>
</dbReference>
<keyword evidence="1 2" id="KW-0732">Signal</keyword>
<evidence type="ECO:0000313" key="4">
    <source>
        <dbReference type="EMBL" id="MBC3539767.1"/>
    </source>
</evidence>
<dbReference type="SUPFAM" id="SSF49785">
    <property type="entry name" value="Galactose-binding domain-like"/>
    <property type="match status" value="1"/>
</dbReference>
<evidence type="ECO:0000256" key="2">
    <source>
        <dbReference type="SAM" id="SignalP"/>
    </source>
</evidence>
<organism evidence="4 5">
    <name type="scientific">Rufibacter sediminis</name>
    <dbReference type="NCBI Taxonomy" id="2762756"/>
    <lineage>
        <taxon>Bacteria</taxon>
        <taxon>Pseudomonadati</taxon>
        <taxon>Bacteroidota</taxon>
        <taxon>Cytophagia</taxon>
        <taxon>Cytophagales</taxon>
        <taxon>Hymenobacteraceae</taxon>
        <taxon>Rufibacter</taxon>
    </lineage>
</organism>